<dbReference type="EMBL" id="HBUF01274503">
    <property type="protein sequence ID" value="CAG6686022.1"/>
    <property type="molecule type" value="Transcribed_RNA"/>
</dbReference>
<name>A0A8D8TDJ6_9HEMI</name>
<reference evidence="2" key="1">
    <citation type="submission" date="2021-05" db="EMBL/GenBank/DDBJ databases">
        <authorList>
            <person name="Alioto T."/>
            <person name="Alioto T."/>
            <person name="Gomez Garrido J."/>
        </authorList>
    </citation>
    <scope>NUCLEOTIDE SEQUENCE</scope>
</reference>
<evidence type="ECO:0000313" key="2">
    <source>
        <dbReference type="EMBL" id="CAG6686019.1"/>
    </source>
</evidence>
<proteinExistence type="predicted"/>
<accession>A0A8D8TDJ6</accession>
<keyword evidence="1" id="KW-0732">Signal</keyword>
<dbReference type="EMBL" id="HBUF01274500">
    <property type="protein sequence ID" value="CAG6686014.1"/>
    <property type="molecule type" value="Transcribed_RNA"/>
</dbReference>
<sequence length="285" mass="32117">MAKFSSVVGFVLLCSLPLTLAIKFYKYGQCVKCTPCPNIPTNGLIDDWVLLLATAPAEDNMVSFWGPTYTACDPNTIQGTCSNQGIFYSTGDDNTNSAGYTYGYNVQLSKWTIERFVVNKVTVPNTTLVGYETFYTEYITVEDGAIFQNGKPVACTTEVTINPMLRRSRWVLLDSDANQSYRLVMSCENMDGFLYNGYPQISLYVKRSALDKFKVNDCKQLSIYETMTKVLAKQDIDINLVQWQFIQQDKPCPTDTVFKSVKWESCKCLISGTATSFKTSNYGYY</sequence>
<protein>
    <submittedName>
        <fullName evidence="2">Uncharacterized protein</fullName>
    </submittedName>
</protein>
<feature type="signal peptide" evidence="1">
    <location>
        <begin position="1"/>
        <end position="21"/>
    </location>
</feature>
<feature type="chain" id="PRO_5036262069" evidence="1">
    <location>
        <begin position="22"/>
        <end position="285"/>
    </location>
</feature>
<evidence type="ECO:0000256" key="1">
    <source>
        <dbReference type="SAM" id="SignalP"/>
    </source>
</evidence>
<dbReference type="EMBL" id="HBUF01274501">
    <property type="protein sequence ID" value="CAG6686016.1"/>
    <property type="molecule type" value="Transcribed_RNA"/>
</dbReference>
<dbReference type="EMBL" id="HBUF01274499">
    <property type="protein sequence ID" value="CAG6686011.1"/>
    <property type="molecule type" value="Transcribed_RNA"/>
</dbReference>
<organism evidence="2">
    <name type="scientific">Cacopsylla melanoneura</name>
    <dbReference type="NCBI Taxonomy" id="428564"/>
    <lineage>
        <taxon>Eukaryota</taxon>
        <taxon>Metazoa</taxon>
        <taxon>Ecdysozoa</taxon>
        <taxon>Arthropoda</taxon>
        <taxon>Hexapoda</taxon>
        <taxon>Insecta</taxon>
        <taxon>Pterygota</taxon>
        <taxon>Neoptera</taxon>
        <taxon>Paraneoptera</taxon>
        <taxon>Hemiptera</taxon>
        <taxon>Sternorrhyncha</taxon>
        <taxon>Psylloidea</taxon>
        <taxon>Psyllidae</taxon>
        <taxon>Psyllinae</taxon>
        <taxon>Cacopsylla</taxon>
    </lineage>
</organism>
<dbReference type="EMBL" id="HBUF01274502">
    <property type="protein sequence ID" value="CAG6686019.1"/>
    <property type="molecule type" value="Transcribed_RNA"/>
</dbReference>
<dbReference type="AlphaFoldDB" id="A0A8D8TDJ6"/>